<dbReference type="AlphaFoldDB" id="A0A2P5FAQ1"/>
<organism evidence="1 2">
    <name type="scientific">Trema orientale</name>
    <name type="common">Charcoal tree</name>
    <name type="synonym">Celtis orientalis</name>
    <dbReference type="NCBI Taxonomy" id="63057"/>
    <lineage>
        <taxon>Eukaryota</taxon>
        <taxon>Viridiplantae</taxon>
        <taxon>Streptophyta</taxon>
        <taxon>Embryophyta</taxon>
        <taxon>Tracheophyta</taxon>
        <taxon>Spermatophyta</taxon>
        <taxon>Magnoliopsida</taxon>
        <taxon>eudicotyledons</taxon>
        <taxon>Gunneridae</taxon>
        <taxon>Pentapetalae</taxon>
        <taxon>rosids</taxon>
        <taxon>fabids</taxon>
        <taxon>Rosales</taxon>
        <taxon>Cannabaceae</taxon>
        <taxon>Trema</taxon>
    </lineage>
</organism>
<dbReference type="OrthoDB" id="1627501at2759"/>
<evidence type="ECO:0000313" key="1">
    <source>
        <dbReference type="EMBL" id="PON94870.1"/>
    </source>
</evidence>
<dbReference type="PANTHER" id="PTHR48448">
    <property type="entry name" value="MUTL PROTEIN ISOFORM 1"/>
    <property type="match status" value="1"/>
</dbReference>
<proteinExistence type="predicted"/>
<reference evidence="2" key="1">
    <citation type="submission" date="2016-06" db="EMBL/GenBank/DDBJ databases">
        <title>Parallel loss of symbiosis genes in relatives of nitrogen-fixing non-legume Parasponia.</title>
        <authorList>
            <person name="Van Velzen R."/>
            <person name="Holmer R."/>
            <person name="Bu F."/>
            <person name="Rutten L."/>
            <person name="Van Zeijl A."/>
            <person name="Liu W."/>
            <person name="Santuari L."/>
            <person name="Cao Q."/>
            <person name="Sharma T."/>
            <person name="Shen D."/>
            <person name="Roswanjaya Y."/>
            <person name="Wardhani T."/>
            <person name="Kalhor M.S."/>
            <person name="Jansen J."/>
            <person name="Van den Hoogen J."/>
            <person name="Gungor B."/>
            <person name="Hartog M."/>
            <person name="Hontelez J."/>
            <person name="Verver J."/>
            <person name="Yang W.-C."/>
            <person name="Schijlen E."/>
            <person name="Repin R."/>
            <person name="Schilthuizen M."/>
            <person name="Schranz E."/>
            <person name="Heidstra R."/>
            <person name="Miyata K."/>
            <person name="Fedorova E."/>
            <person name="Kohlen W."/>
            <person name="Bisseling T."/>
            <person name="Smit S."/>
            <person name="Geurts R."/>
        </authorList>
    </citation>
    <scope>NUCLEOTIDE SEQUENCE [LARGE SCALE GENOMIC DNA]</scope>
    <source>
        <strain evidence="2">cv. RG33-2</strain>
    </source>
</reference>
<sequence>MYWLATRTVAISSPRWRSLALLLRSPPLTNTSLSPFPVALRAFGRISCFKDQKVLKRSARATKKLKPLNNVLSEKELSNILWWKERMQNCRKPSTVQLVKRLTYSNLLGLDVNLKNGRSALSLSY</sequence>
<dbReference type="InterPro" id="IPR053276">
    <property type="entry name" value="MtDNA_mismatch_repair_MutS"/>
</dbReference>
<dbReference type="Proteomes" id="UP000237000">
    <property type="component" value="Unassembled WGS sequence"/>
</dbReference>
<comment type="caution">
    <text evidence="1">The sequence shown here is derived from an EMBL/GenBank/DDBJ whole genome shotgun (WGS) entry which is preliminary data.</text>
</comment>
<gene>
    <name evidence="1" type="ORF">TorRG33x02_093830</name>
</gene>
<protein>
    <submittedName>
        <fullName evidence="1">Uncharacterized protein</fullName>
    </submittedName>
</protein>
<keyword evidence="2" id="KW-1185">Reference proteome</keyword>
<evidence type="ECO:0000313" key="2">
    <source>
        <dbReference type="Proteomes" id="UP000237000"/>
    </source>
</evidence>
<accession>A0A2P5FAQ1</accession>
<dbReference type="EMBL" id="JXTC01000048">
    <property type="protein sequence ID" value="PON94870.1"/>
    <property type="molecule type" value="Genomic_DNA"/>
</dbReference>
<dbReference type="STRING" id="63057.A0A2P5FAQ1"/>
<dbReference type="InParanoid" id="A0A2P5FAQ1"/>
<dbReference type="PANTHER" id="PTHR48448:SF1">
    <property type="entry name" value="MUTL PROTEIN ISOFORM 1"/>
    <property type="match status" value="1"/>
</dbReference>
<name>A0A2P5FAQ1_TREOI</name>